<dbReference type="InterPro" id="IPR052557">
    <property type="entry name" value="CAP/Cytokinesis_protein"/>
</dbReference>
<dbReference type="EC" id="3.4.-.-" evidence="3"/>
<feature type="domain" description="Transglutaminase-like" evidence="2">
    <location>
        <begin position="460"/>
        <end position="534"/>
    </location>
</feature>
<dbReference type="GO" id="GO:0005737">
    <property type="term" value="C:cytoplasm"/>
    <property type="evidence" value="ECO:0007669"/>
    <property type="project" value="TreeGrafter"/>
</dbReference>
<dbReference type="Proteomes" id="UP000631181">
    <property type="component" value="Unassembled WGS sequence"/>
</dbReference>
<sequence length="749" mass="79596">MTEEPQLGSISERIAALKLSQAAQSSTGAEPPHPFIRPATERSRSANIPPSYAVTGTVTNTQTIGNEPASLATQRPAVPPTPSPRLEIKAKKPPPPLPTRRSGRPPAPPLPPVRSGSTECSTQGEARPSLPPRRPTQLSHKPSQDSVLSSTSRSSTATSAVRGASSTSVNSVGQSRIKAPAWGETELPSLPPRRPRDDPGEVAQSTRLESKSSSGGGLTGGFTGKLSALRGKIPGSSSSSSSSASKPSRPTIPSRPSARATSQSPGPRLPPRRPSEAETSPGHPDTEEYAEEARPSLPSRRLPPPSDVNNLADARTLGFGGLTKRPSVPARLNSTPTAKGSAGGPPPPVPTGSRPDLAKLNATKPRFHGSLPGATAPLGDPSTECLICHDFSGPDARAARYPRQSLPTQDIGWLANELTAPFPCLTDKARAIFTWLHHNIEYDVVAFFNNDVQPSTPASTFASGLAVCEGYATLFALLATKAGLEAIVVGGHGKGFGHEDLAPGQPVPPYNPSGHAWNAVKIDGGQWKLIDACWGAGAVQGPGQPYIKRFEPYMFTISNEEFGLKHFPSNRDHFFRSDGRQVSWEEYITTNPDSPQGGKPLKVWSGLSEHSIGRKTILPAEGAISISNTPGPIRFQFGLLCEHWTLARHSRQKPGLFLLEVHGVDGRKDERFVFNHVPGNGPGGGGEAWYLDIGDARQLGAPGQKISLIVLNTLGDRHDCRGLTAEEYKSQVGRVGMSWSGLAEWTLER</sequence>
<feature type="compositionally biased region" description="Polar residues" evidence="1">
    <location>
        <begin position="115"/>
        <end position="124"/>
    </location>
</feature>
<organism evidence="3 4">
    <name type="scientific">Penicillium ucsense</name>
    <dbReference type="NCBI Taxonomy" id="2839758"/>
    <lineage>
        <taxon>Eukaryota</taxon>
        <taxon>Fungi</taxon>
        <taxon>Dikarya</taxon>
        <taxon>Ascomycota</taxon>
        <taxon>Pezizomycotina</taxon>
        <taxon>Eurotiomycetes</taxon>
        <taxon>Eurotiomycetidae</taxon>
        <taxon>Eurotiales</taxon>
        <taxon>Aspergillaceae</taxon>
        <taxon>Penicillium</taxon>
    </lineage>
</organism>
<feature type="compositionally biased region" description="Polar residues" evidence="1">
    <location>
        <begin position="54"/>
        <end position="65"/>
    </location>
</feature>
<dbReference type="Pfam" id="PF01841">
    <property type="entry name" value="Transglut_core"/>
    <property type="match status" value="1"/>
</dbReference>
<evidence type="ECO:0000313" key="3">
    <source>
        <dbReference type="EMBL" id="KAF7717583.1"/>
    </source>
</evidence>
<dbReference type="PANTHER" id="PTHR46333">
    <property type="entry name" value="CYTOKINESIS PROTEIN 3"/>
    <property type="match status" value="1"/>
</dbReference>
<feature type="compositionally biased region" description="Gly residues" evidence="1">
    <location>
        <begin position="214"/>
        <end position="223"/>
    </location>
</feature>
<dbReference type="InterPro" id="IPR038765">
    <property type="entry name" value="Papain-like_cys_pep_sf"/>
</dbReference>
<gene>
    <name evidence="3" type="ORF">PECM_004041</name>
</gene>
<comment type="caution">
    <text evidence="3">The sequence shown here is derived from an EMBL/GenBank/DDBJ whole genome shotgun (WGS) entry which is preliminary data.</text>
</comment>
<feature type="compositionally biased region" description="Polar residues" evidence="1">
    <location>
        <begin position="136"/>
        <end position="145"/>
    </location>
</feature>
<feature type="region of interest" description="Disordered" evidence="1">
    <location>
        <begin position="21"/>
        <end position="375"/>
    </location>
</feature>
<keyword evidence="4" id="KW-1185">Reference proteome</keyword>
<reference evidence="3" key="1">
    <citation type="journal article" date="2020" name="Front. Microbiol.">
        <title>Gene regulatory networks of Penicillium echinulatum 2HH and Penicillium oxalicum 114-2 inferred by a computational biology approach.</title>
        <authorList>
            <person name="Lenz A.R."/>
            <person name="Galan-Vasquez E."/>
            <person name="Balbinot E."/>
            <person name="De Abreu F.P."/>
            <person name="De Oliveira N.S."/>
            <person name="Da Rosa L.O."/>
            <person name="De Avila E Silva S."/>
            <person name="Camassola M."/>
            <person name="Dillon A.J.P."/>
            <person name="Perez-Rueda E."/>
        </authorList>
    </citation>
    <scope>NUCLEOTIDE SEQUENCE</scope>
    <source>
        <strain evidence="3">S1M29</strain>
    </source>
</reference>
<dbReference type="AlphaFoldDB" id="A0A8J8WIM5"/>
<dbReference type="Gene3D" id="3.10.620.30">
    <property type="match status" value="1"/>
</dbReference>
<keyword evidence="3" id="KW-0378">Hydrolase</keyword>
<dbReference type="EMBL" id="WIWV01000025">
    <property type="protein sequence ID" value="KAF7717583.1"/>
    <property type="molecule type" value="Genomic_DNA"/>
</dbReference>
<name>A0A8J8WIM5_9EURO</name>
<feature type="compositionally biased region" description="Low complexity" evidence="1">
    <location>
        <begin position="236"/>
        <end position="245"/>
    </location>
</feature>
<dbReference type="SUPFAM" id="SSF54001">
    <property type="entry name" value="Cysteine proteinases"/>
    <property type="match status" value="1"/>
</dbReference>
<dbReference type="InterPro" id="IPR002931">
    <property type="entry name" value="Transglutaminase-like"/>
</dbReference>
<evidence type="ECO:0000313" key="4">
    <source>
        <dbReference type="Proteomes" id="UP000631181"/>
    </source>
</evidence>
<feature type="compositionally biased region" description="Low complexity" evidence="1">
    <location>
        <begin position="146"/>
        <end position="169"/>
    </location>
</feature>
<evidence type="ECO:0000259" key="2">
    <source>
        <dbReference type="SMART" id="SM00460"/>
    </source>
</evidence>
<dbReference type="GO" id="GO:0016787">
    <property type="term" value="F:hydrolase activity"/>
    <property type="evidence" value="ECO:0007669"/>
    <property type="project" value="UniProtKB-KW"/>
</dbReference>
<dbReference type="OrthoDB" id="6129702at2759"/>
<dbReference type="PANTHER" id="PTHR46333:SF5">
    <property type="entry name" value="TRANSGLUTAMINASE-LIKE DOMAIN-CONTAINING PROTEIN"/>
    <property type="match status" value="1"/>
</dbReference>
<proteinExistence type="predicted"/>
<evidence type="ECO:0000256" key="1">
    <source>
        <dbReference type="SAM" id="MobiDB-lite"/>
    </source>
</evidence>
<accession>A0A8J8WIM5</accession>
<dbReference type="SMART" id="SM00460">
    <property type="entry name" value="TGc"/>
    <property type="match status" value="1"/>
</dbReference>
<protein>
    <submittedName>
        <fullName evidence="3">Kyphoscoliosis peptidase</fullName>
        <ecNumber evidence="3">3.4.-.-</ecNumber>
    </submittedName>
</protein>